<dbReference type="Pfam" id="PF01867">
    <property type="entry name" value="Cas_Cas1"/>
    <property type="match status" value="1"/>
</dbReference>
<organism evidence="11 12">
    <name type="scientific">Candidatus Flavonifractor merdipullorum</name>
    <dbReference type="NCBI Taxonomy" id="2838590"/>
    <lineage>
        <taxon>Bacteria</taxon>
        <taxon>Bacillati</taxon>
        <taxon>Bacillota</taxon>
        <taxon>Clostridia</taxon>
        <taxon>Eubacteriales</taxon>
        <taxon>Oscillospiraceae</taxon>
        <taxon>Flavonifractor</taxon>
    </lineage>
</organism>
<dbReference type="GO" id="GO:0004520">
    <property type="term" value="F:DNA endonuclease activity"/>
    <property type="evidence" value="ECO:0007669"/>
    <property type="project" value="InterPro"/>
</dbReference>
<dbReference type="InterPro" id="IPR002729">
    <property type="entry name" value="CRISPR-assoc_Cas1"/>
</dbReference>
<keyword evidence="4 10" id="KW-0378">Hydrolase</keyword>
<evidence type="ECO:0000256" key="7">
    <source>
        <dbReference type="ARBA" id="ARBA00023125"/>
    </source>
</evidence>
<dbReference type="GO" id="GO:0003677">
    <property type="term" value="F:DNA binding"/>
    <property type="evidence" value="ECO:0007669"/>
    <property type="project" value="UniProtKB-KW"/>
</dbReference>
<dbReference type="GO" id="GO:0051607">
    <property type="term" value="P:defense response to virus"/>
    <property type="evidence" value="ECO:0007669"/>
    <property type="project" value="UniProtKB-UniRule"/>
</dbReference>
<dbReference type="GO" id="GO:0046872">
    <property type="term" value="F:metal ion binding"/>
    <property type="evidence" value="ECO:0007669"/>
    <property type="project" value="UniProtKB-UniRule"/>
</dbReference>
<accession>A0A9D1RT50</accession>
<dbReference type="EMBL" id="DXGA01000021">
    <property type="protein sequence ID" value="HIW93095.1"/>
    <property type="molecule type" value="Genomic_DNA"/>
</dbReference>
<evidence type="ECO:0000256" key="8">
    <source>
        <dbReference type="ARBA" id="ARBA00023211"/>
    </source>
</evidence>
<keyword evidence="7 10" id="KW-0238">DNA-binding</keyword>
<keyword evidence="5 10" id="KW-0460">Magnesium</keyword>
<sequence length="299" mass="33628">MEFRSVFVSNPAQLSVRRGQLVIRQEEERSVPMEDLSALLLESRAVSITTAALQELTDHGVTVYLCDETHLPAALVLPMNRHSRQLKLLKGQIAMRRPTQKRVWQGVVMSKISNQARCLSLLRKDEAEELRELADQVRSGDPDNWEAVAAARYFPALFGAGFTRGEECRVNAALNYGYAILRGAVARHLVMRGLEPCLGIFHHSELNRFNLADDLMEPYRPLVDLYVASHVPDDEGDLTPAIKQQLFQLSHYLVEQGGKQFRAISAIGRMADSFSRIVQSGEGQLELPHLLPLQLGRYE</sequence>
<keyword evidence="8 10" id="KW-0464">Manganese</keyword>
<evidence type="ECO:0000256" key="4">
    <source>
        <dbReference type="ARBA" id="ARBA00022801"/>
    </source>
</evidence>
<dbReference type="Proteomes" id="UP000824192">
    <property type="component" value="Unassembled WGS sequence"/>
</dbReference>
<evidence type="ECO:0000256" key="6">
    <source>
        <dbReference type="ARBA" id="ARBA00023118"/>
    </source>
</evidence>
<dbReference type="PANTHER" id="PTHR34353">
    <property type="entry name" value="CRISPR-ASSOCIATED ENDONUCLEASE CAS1 1"/>
    <property type="match status" value="1"/>
</dbReference>
<dbReference type="AlphaFoldDB" id="A0A9D1RT50"/>
<reference evidence="11" key="2">
    <citation type="submission" date="2021-04" db="EMBL/GenBank/DDBJ databases">
        <authorList>
            <person name="Gilroy R."/>
        </authorList>
    </citation>
    <scope>NUCLEOTIDE SEQUENCE</scope>
    <source>
        <strain evidence="11">ChiGjej6B6-1540</strain>
    </source>
</reference>
<evidence type="ECO:0000256" key="3">
    <source>
        <dbReference type="ARBA" id="ARBA00022759"/>
    </source>
</evidence>
<evidence type="ECO:0000256" key="5">
    <source>
        <dbReference type="ARBA" id="ARBA00022842"/>
    </source>
</evidence>
<protein>
    <recommendedName>
        <fullName evidence="10">CRISPR-associated endonuclease Cas1</fullName>
        <ecNumber evidence="10">3.1.-.-</ecNumber>
    </recommendedName>
</protein>
<comment type="caution">
    <text evidence="11">The sequence shown here is derived from an EMBL/GenBank/DDBJ whole genome shotgun (WGS) entry which is preliminary data.</text>
</comment>
<dbReference type="GO" id="GO:0043571">
    <property type="term" value="P:maintenance of CRISPR repeat elements"/>
    <property type="evidence" value="ECO:0007669"/>
    <property type="project" value="UniProtKB-UniRule"/>
</dbReference>
<dbReference type="HAMAP" id="MF_01470">
    <property type="entry name" value="Cas1"/>
    <property type="match status" value="1"/>
</dbReference>
<dbReference type="InterPro" id="IPR019855">
    <property type="entry name" value="CRISPR-assoc_Cas1_NMENI"/>
</dbReference>
<comment type="function">
    <text evidence="10">CRISPR (clustered regularly interspaced short palindromic repeat), is an adaptive immune system that provides protection against mobile genetic elements (viruses, transposable elements and conjugative plasmids). CRISPR clusters contain spacers, sequences complementary to antecedent mobile elements, and target invading nucleic acids. CRISPR clusters are transcribed and processed into CRISPR RNA (crRNA). Acts as a dsDNA endonuclease. Involved in the integration of spacer DNA into the CRISPR cassette.</text>
</comment>
<dbReference type="NCBIfam" id="TIGR00287">
    <property type="entry name" value="cas1"/>
    <property type="match status" value="1"/>
</dbReference>
<dbReference type="EC" id="3.1.-.-" evidence="10"/>
<dbReference type="NCBIfam" id="TIGR03639">
    <property type="entry name" value="cas1_NMENI"/>
    <property type="match status" value="1"/>
</dbReference>
<keyword evidence="2 10" id="KW-0479">Metal-binding</keyword>
<dbReference type="InterPro" id="IPR042206">
    <property type="entry name" value="CRISPR-assoc_Cas1_C"/>
</dbReference>
<dbReference type="PANTHER" id="PTHR34353:SF2">
    <property type="entry name" value="CRISPR-ASSOCIATED ENDONUCLEASE CAS1 1"/>
    <property type="match status" value="1"/>
</dbReference>
<name>A0A9D1RT50_9FIRM</name>
<dbReference type="Gene3D" id="1.20.120.920">
    <property type="entry name" value="CRISPR-associated endonuclease Cas1, C-terminal domain"/>
    <property type="match status" value="1"/>
</dbReference>
<comment type="similarity">
    <text evidence="10">Belongs to the CRISPR-associated endonuclease Cas1 family.</text>
</comment>
<feature type="binding site" evidence="10">
    <location>
        <position position="202"/>
    </location>
    <ligand>
        <name>Mn(2+)</name>
        <dbReference type="ChEBI" id="CHEBI:29035"/>
    </ligand>
</feature>
<evidence type="ECO:0000313" key="12">
    <source>
        <dbReference type="Proteomes" id="UP000824192"/>
    </source>
</evidence>
<comment type="subunit">
    <text evidence="9 10">Homodimer, forms a heterotetramer with a Cas2 homodimer.</text>
</comment>
<feature type="binding site" evidence="10">
    <location>
        <position position="217"/>
    </location>
    <ligand>
        <name>Mn(2+)</name>
        <dbReference type="ChEBI" id="CHEBI:29035"/>
    </ligand>
</feature>
<evidence type="ECO:0000256" key="10">
    <source>
        <dbReference type="HAMAP-Rule" id="MF_01470"/>
    </source>
</evidence>
<keyword evidence="3 10" id="KW-0255">Endonuclease</keyword>
<dbReference type="Gene3D" id="3.100.10.20">
    <property type="entry name" value="CRISPR-associated endonuclease Cas1, N-terminal domain"/>
    <property type="match status" value="1"/>
</dbReference>
<evidence type="ECO:0000313" key="11">
    <source>
        <dbReference type="EMBL" id="HIW93095.1"/>
    </source>
</evidence>
<gene>
    <name evidence="10 11" type="primary">cas1</name>
    <name evidence="11" type="ORF">H9868_01000</name>
</gene>
<feature type="binding site" evidence="10">
    <location>
        <position position="146"/>
    </location>
    <ligand>
        <name>Mn(2+)</name>
        <dbReference type="ChEBI" id="CHEBI:29035"/>
    </ligand>
</feature>
<dbReference type="GO" id="GO:0016787">
    <property type="term" value="F:hydrolase activity"/>
    <property type="evidence" value="ECO:0007669"/>
    <property type="project" value="UniProtKB-KW"/>
</dbReference>
<evidence type="ECO:0000256" key="1">
    <source>
        <dbReference type="ARBA" id="ARBA00022722"/>
    </source>
</evidence>
<proteinExistence type="inferred from homology"/>
<dbReference type="InterPro" id="IPR042211">
    <property type="entry name" value="CRISPR-assoc_Cas1_N"/>
</dbReference>
<evidence type="ECO:0000256" key="2">
    <source>
        <dbReference type="ARBA" id="ARBA00022723"/>
    </source>
</evidence>
<keyword evidence="1 10" id="KW-0540">Nuclease</keyword>
<dbReference type="InterPro" id="IPR050646">
    <property type="entry name" value="Cas1"/>
</dbReference>
<reference evidence="11" key="1">
    <citation type="journal article" date="2021" name="PeerJ">
        <title>Extensive microbial diversity within the chicken gut microbiome revealed by metagenomics and culture.</title>
        <authorList>
            <person name="Gilroy R."/>
            <person name="Ravi A."/>
            <person name="Getino M."/>
            <person name="Pursley I."/>
            <person name="Horton D.L."/>
            <person name="Alikhan N.F."/>
            <person name="Baker D."/>
            <person name="Gharbi K."/>
            <person name="Hall N."/>
            <person name="Watson M."/>
            <person name="Adriaenssens E.M."/>
            <person name="Foster-Nyarko E."/>
            <person name="Jarju S."/>
            <person name="Secka A."/>
            <person name="Antonio M."/>
            <person name="Oren A."/>
            <person name="Chaudhuri R.R."/>
            <person name="La Ragione R."/>
            <person name="Hildebrand F."/>
            <person name="Pallen M.J."/>
        </authorList>
    </citation>
    <scope>NUCLEOTIDE SEQUENCE</scope>
    <source>
        <strain evidence="11">ChiGjej6B6-1540</strain>
    </source>
</reference>
<keyword evidence="6 10" id="KW-0051">Antiviral defense</keyword>
<evidence type="ECO:0000256" key="9">
    <source>
        <dbReference type="ARBA" id="ARBA00038592"/>
    </source>
</evidence>
<comment type="cofactor">
    <cofactor evidence="10">
        <name>Mg(2+)</name>
        <dbReference type="ChEBI" id="CHEBI:18420"/>
    </cofactor>
    <cofactor evidence="10">
        <name>Mn(2+)</name>
        <dbReference type="ChEBI" id="CHEBI:29035"/>
    </cofactor>
</comment>